<proteinExistence type="predicted"/>
<keyword evidence="3" id="KW-1185">Reference proteome</keyword>
<feature type="region of interest" description="Disordered" evidence="1">
    <location>
        <begin position="1"/>
        <end position="101"/>
    </location>
</feature>
<dbReference type="AlphaFoldDB" id="A0AAE8N8R1"/>
<gene>
    <name evidence="2" type="ORF">DNG_09709</name>
</gene>
<sequence length="101" mass="10469">MSGNKDINNLANQGEFHARVPPSHPLTTKGHAPGVKLGNDAYPEFHAQAYPAGTAPPEHSFTPKASGGQWGADVDTTDTLPGATSADVDKGIGHPISEQQS</sequence>
<dbReference type="Proteomes" id="UP001187682">
    <property type="component" value="Unassembled WGS sequence"/>
</dbReference>
<evidence type="ECO:0000313" key="3">
    <source>
        <dbReference type="Proteomes" id="UP001187682"/>
    </source>
</evidence>
<evidence type="ECO:0000313" key="2">
    <source>
        <dbReference type="EMBL" id="SPO07015.1"/>
    </source>
</evidence>
<feature type="compositionally biased region" description="Polar residues" evidence="1">
    <location>
        <begin position="1"/>
        <end position="12"/>
    </location>
</feature>
<protein>
    <submittedName>
        <fullName evidence="2">Uncharacterized protein</fullName>
    </submittedName>
</protein>
<evidence type="ECO:0000256" key="1">
    <source>
        <dbReference type="SAM" id="MobiDB-lite"/>
    </source>
</evidence>
<dbReference type="EMBL" id="ONZQ02000018">
    <property type="protein sequence ID" value="SPO07015.1"/>
    <property type="molecule type" value="Genomic_DNA"/>
</dbReference>
<organism evidence="2 3">
    <name type="scientific">Cephalotrichum gorgonifer</name>
    <dbReference type="NCBI Taxonomy" id="2041049"/>
    <lineage>
        <taxon>Eukaryota</taxon>
        <taxon>Fungi</taxon>
        <taxon>Dikarya</taxon>
        <taxon>Ascomycota</taxon>
        <taxon>Pezizomycotina</taxon>
        <taxon>Sordariomycetes</taxon>
        <taxon>Hypocreomycetidae</taxon>
        <taxon>Microascales</taxon>
        <taxon>Microascaceae</taxon>
        <taxon>Cephalotrichum</taxon>
    </lineage>
</organism>
<accession>A0AAE8N8R1</accession>
<reference evidence="2" key="1">
    <citation type="submission" date="2018-03" db="EMBL/GenBank/DDBJ databases">
        <authorList>
            <person name="Guldener U."/>
        </authorList>
    </citation>
    <scope>NUCLEOTIDE SEQUENCE</scope>
</reference>
<name>A0AAE8N8R1_9PEZI</name>
<comment type="caution">
    <text evidence="2">The sequence shown here is derived from an EMBL/GenBank/DDBJ whole genome shotgun (WGS) entry which is preliminary data.</text>
</comment>